<name>A0A7J6GBV8_CANSA</name>
<dbReference type="CDD" id="cd00143">
    <property type="entry name" value="PP2Cc"/>
    <property type="match status" value="1"/>
</dbReference>
<accession>A0A7J6GBV8</accession>
<dbReference type="InterPro" id="IPR015655">
    <property type="entry name" value="PP2C"/>
</dbReference>
<evidence type="ECO:0000256" key="3">
    <source>
        <dbReference type="ARBA" id="ARBA00013081"/>
    </source>
</evidence>
<evidence type="ECO:0000259" key="10">
    <source>
        <dbReference type="PROSITE" id="PS51746"/>
    </source>
</evidence>
<comment type="similarity">
    <text evidence="9">Belongs to the PP2C family.</text>
</comment>
<gene>
    <name evidence="11" type="ORF">F8388_024734</name>
</gene>
<comment type="cofactor">
    <cofactor evidence="2">
        <name>Mg(2+)</name>
        <dbReference type="ChEBI" id="CHEBI:18420"/>
    </cofactor>
</comment>
<evidence type="ECO:0000256" key="9">
    <source>
        <dbReference type="RuleBase" id="RU003465"/>
    </source>
</evidence>
<reference evidence="11 12" key="1">
    <citation type="journal article" date="2020" name="bioRxiv">
        <title>Sequence and annotation of 42 cannabis genomes reveals extensive copy number variation in cannabinoid synthesis and pathogen resistance genes.</title>
        <authorList>
            <person name="Mckernan K.J."/>
            <person name="Helbert Y."/>
            <person name="Kane L.T."/>
            <person name="Ebling H."/>
            <person name="Zhang L."/>
            <person name="Liu B."/>
            <person name="Eaton Z."/>
            <person name="Mclaughlin S."/>
            <person name="Kingan S."/>
            <person name="Baybayan P."/>
            <person name="Concepcion G."/>
            <person name="Jordan M."/>
            <person name="Riva A."/>
            <person name="Barbazuk W."/>
            <person name="Harkins T."/>
        </authorList>
    </citation>
    <scope>NUCLEOTIDE SEQUENCE [LARGE SCALE GENOMIC DNA]</scope>
    <source>
        <strain evidence="12">cv. Jamaican Lion 4</strain>
        <tissue evidence="11">Leaf</tissue>
    </source>
</reference>
<comment type="cofactor">
    <cofactor evidence="1">
        <name>Mn(2+)</name>
        <dbReference type="ChEBI" id="CHEBI:29035"/>
    </cofactor>
</comment>
<evidence type="ECO:0000256" key="1">
    <source>
        <dbReference type="ARBA" id="ARBA00001936"/>
    </source>
</evidence>
<feature type="domain" description="PPM-type phosphatase" evidence="10">
    <location>
        <begin position="101"/>
        <end position="375"/>
    </location>
</feature>
<evidence type="ECO:0000313" key="12">
    <source>
        <dbReference type="Proteomes" id="UP000525078"/>
    </source>
</evidence>
<dbReference type="InterPro" id="IPR036457">
    <property type="entry name" value="PPM-type-like_dom_sf"/>
</dbReference>
<dbReference type="InterPro" id="IPR000222">
    <property type="entry name" value="PP2C_BS"/>
</dbReference>
<comment type="caution">
    <text evidence="11">The sequence shown here is derived from an EMBL/GenBank/DDBJ whole genome shotgun (WGS) entry which is preliminary data.</text>
</comment>
<dbReference type="SMART" id="SM00332">
    <property type="entry name" value="PP2Cc"/>
    <property type="match status" value="1"/>
</dbReference>
<proteinExistence type="inferred from homology"/>
<keyword evidence="4" id="KW-0479">Metal-binding</keyword>
<evidence type="ECO:0000256" key="2">
    <source>
        <dbReference type="ARBA" id="ARBA00001946"/>
    </source>
</evidence>
<dbReference type="GO" id="GO:0004722">
    <property type="term" value="F:protein serine/threonine phosphatase activity"/>
    <property type="evidence" value="ECO:0007669"/>
    <property type="project" value="UniProtKB-EC"/>
</dbReference>
<protein>
    <recommendedName>
        <fullName evidence="3">protein-serine/threonine phosphatase</fullName>
        <ecNumber evidence="3">3.1.3.16</ecNumber>
    </recommendedName>
</protein>
<dbReference type="GO" id="GO:0046872">
    <property type="term" value="F:metal ion binding"/>
    <property type="evidence" value="ECO:0007669"/>
    <property type="project" value="UniProtKB-KW"/>
</dbReference>
<organism evidence="11 12">
    <name type="scientific">Cannabis sativa</name>
    <name type="common">Hemp</name>
    <name type="synonym">Marijuana</name>
    <dbReference type="NCBI Taxonomy" id="3483"/>
    <lineage>
        <taxon>Eukaryota</taxon>
        <taxon>Viridiplantae</taxon>
        <taxon>Streptophyta</taxon>
        <taxon>Embryophyta</taxon>
        <taxon>Tracheophyta</taxon>
        <taxon>Spermatophyta</taxon>
        <taxon>Magnoliopsida</taxon>
        <taxon>eudicotyledons</taxon>
        <taxon>Gunneridae</taxon>
        <taxon>Pentapetalae</taxon>
        <taxon>rosids</taxon>
        <taxon>fabids</taxon>
        <taxon>Rosales</taxon>
        <taxon>Cannabaceae</taxon>
        <taxon>Cannabis</taxon>
    </lineage>
</organism>
<evidence type="ECO:0000256" key="7">
    <source>
        <dbReference type="ARBA" id="ARBA00022912"/>
    </source>
</evidence>
<evidence type="ECO:0000313" key="11">
    <source>
        <dbReference type="EMBL" id="KAF4380441.1"/>
    </source>
</evidence>
<dbReference type="PANTHER" id="PTHR47992">
    <property type="entry name" value="PROTEIN PHOSPHATASE"/>
    <property type="match status" value="1"/>
</dbReference>
<dbReference type="PROSITE" id="PS51746">
    <property type="entry name" value="PPM_2"/>
    <property type="match status" value="1"/>
</dbReference>
<dbReference type="EMBL" id="JAATIP010000065">
    <property type="protein sequence ID" value="KAF4380441.1"/>
    <property type="molecule type" value="Genomic_DNA"/>
</dbReference>
<keyword evidence="6" id="KW-0460">Magnesium</keyword>
<dbReference type="InterPro" id="IPR001932">
    <property type="entry name" value="PPM-type_phosphatase-like_dom"/>
</dbReference>
<evidence type="ECO:0000256" key="6">
    <source>
        <dbReference type="ARBA" id="ARBA00022842"/>
    </source>
</evidence>
<dbReference type="Pfam" id="PF00481">
    <property type="entry name" value="PP2C"/>
    <property type="match status" value="1"/>
</dbReference>
<keyword evidence="5 9" id="KW-0378">Hydrolase</keyword>
<dbReference type="AlphaFoldDB" id="A0A7J6GBV8"/>
<dbReference type="Gene3D" id="3.60.40.10">
    <property type="entry name" value="PPM-type phosphatase domain"/>
    <property type="match status" value="1"/>
</dbReference>
<evidence type="ECO:0000256" key="5">
    <source>
        <dbReference type="ARBA" id="ARBA00022801"/>
    </source>
</evidence>
<dbReference type="FunFam" id="3.60.40.10:FF:000291">
    <property type="entry name" value="Protein phosphatase 2C 50"/>
    <property type="match status" value="1"/>
</dbReference>
<dbReference type="EC" id="3.1.3.16" evidence="3"/>
<dbReference type="PROSITE" id="PS01032">
    <property type="entry name" value="PPM_1"/>
    <property type="match status" value="1"/>
</dbReference>
<dbReference type="Proteomes" id="UP000525078">
    <property type="component" value="Unassembled WGS sequence"/>
</dbReference>
<keyword evidence="7 9" id="KW-0904">Protein phosphatase</keyword>
<keyword evidence="8" id="KW-0464">Manganese</keyword>
<dbReference type="SUPFAM" id="SSF81606">
    <property type="entry name" value="PP2C-like"/>
    <property type="match status" value="1"/>
</dbReference>
<evidence type="ECO:0000256" key="8">
    <source>
        <dbReference type="ARBA" id="ARBA00023211"/>
    </source>
</evidence>
<sequence length="383" mass="42592">MRKRLKPLSSPTKDHRRMTLNSVELSIVKRKRANRKRVLKLQSLNYTCQKKSNNSGDDNNKQLHCREDPLKITVSLSSSSSSLGENVDGVVLSRETSEGKHYGVVSVIGRRSEMEDAVRVELDFAVKGSKKFDFFGVYDGHGGAHVAGMCRERLHEVLVSELENNNNGDDDDDECEWEKILEGCFGKMDEEVRGNAAARTVGTTAVVGVVGEDEVVVANCGDCRAVLSRDGIPLALSTDHKPNRRDELERIENAGGRVINWNGYRVLGVLATSRSIGDEYMRPFVIWKPEVTVTKRTDKDEFLILGSDGLWDVVSNQLACKVVKKCFHSQRNRLSNNKDLLNRGGSRSTAAAALLAELAMARGSRDNIISFEFEFDSHMLVFG</sequence>
<evidence type="ECO:0000256" key="4">
    <source>
        <dbReference type="ARBA" id="ARBA00022723"/>
    </source>
</evidence>